<evidence type="ECO:0000313" key="3">
    <source>
        <dbReference type="Proteomes" id="UP000432015"/>
    </source>
</evidence>
<sequence length="130" mass="14314">MSEASDIIKAHYAASDRGDLDGMVEAFADDVEWTEMAGFPYAGTYVGVPAIREGVFGRLGGEWKDFTATAEEIIDGDEGRVVALGHYAGTFAATGKSMRVRFVHVWRVRDGKVVRFEQFTDTLLVRASME</sequence>
<dbReference type="SUPFAM" id="SSF54427">
    <property type="entry name" value="NTF2-like"/>
    <property type="match status" value="1"/>
</dbReference>
<dbReference type="EMBL" id="WOFH01000002">
    <property type="protein sequence ID" value="MUN36008.1"/>
    <property type="molecule type" value="Genomic_DNA"/>
</dbReference>
<name>A0A7K1KV02_9ACTN</name>
<dbReference type="AlphaFoldDB" id="A0A7K1KV02"/>
<reference evidence="2 3" key="1">
    <citation type="submission" date="2019-11" db="EMBL/GenBank/DDBJ databases">
        <authorList>
            <person name="Cao P."/>
        </authorList>
    </citation>
    <scope>NUCLEOTIDE SEQUENCE [LARGE SCALE GENOMIC DNA]</scope>
    <source>
        <strain evidence="2 3">NEAU-AAG5</strain>
    </source>
</reference>
<proteinExistence type="predicted"/>
<evidence type="ECO:0000259" key="1">
    <source>
        <dbReference type="Pfam" id="PF12680"/>
    </source>
</evidence>
<dbReference type="Proteomes" id="UP000432015">
    <property type="component" value="Unassembled WGS sequence"/>
</dbReference>
<evidence type="ECO:0000313" key="2">
    <source>
        <dbReference type="EMBL" id="MUN36008.1"/>
    </source>
</evidence>
<dbReference type="PANTHER" id="PTHR41252">
    <property type="entry name" value="BLR2505 PROTEIN"/>
    <property type="match status" value="1"/>
</dbReference>
<accession>A0A7K1KV02</accession>
<organism evidence="2 3">
    <name type="scientific">Actinomadura litoris</name>
    <dbReference type="NCBI Taxonomy" id="2678616"/>
    <lineage>
        <taxon>Bacteria</taxon>
        <taxon>Bacillati</taxon>
        <taxon>Actinomycetota</taxon>
        <taxon>Actinomycetes</taxon>
        <taxon>Streptosporangiales</taxon>
        <taxon>Thermomonosporaceae</taxon>
        <taxon>Actinomadura</taxon>
    </lineage>
</organism>
<feature type="domain" description="SnoaL-like" evidence="1">
    <location>
        <begin position="9"/>
        <end position="115"/>
    </location>
</feature>
<dbReference type="Pfam" id="PF12680">
    <property type="entry name" value="SnoaL_2"/>
    <property type="match status" value="1"/>
</dbReference>
<gene>
    <name evidence="2" type="ORF">GNZ18_05260</name>
</gene>
<dbReference type="RefSeq" id="WP_156214975.1">
    <property type="nucleotide sequence ID" value="NZ_WOFH01000002.1"/>
</dbReference>
<keyword evidence="3" id="KW-1185">Reference proteome</keyword>
<dbReference type="InterPro" id="IPR037401">
    <property type="entry name" value="SnoaL-like"/>
</dbReference>
<dbReference type="PANTHER" id="PTHR41252:SF1">
    <property type="entry name" value="BLR2505 PROTEIN"/>
    <property type="match status" value="1"/>
</dbReference>
<protein>
    <submittedName>
        <fullName evidence="2">DUF4440 domain-containing protein</fullName>
    </submittedName>
</protein>
<dbReference type="Gene3D" id="3.10.450.50">
    <property type="match status" value="1"/>
</dbReference>
<comment type="caution">
    <text evidence="2">The sequence shown here is derived from an EMBL/GenBank/DDBJ whole genome shotgun (WGS) entry which is preliminary data.</text>
</comment>
<dbReference type="InterPro" id="IPR032710">
    <property type="entry name" value="NTF2-like_dom_sf"/>
</dbReference>